<dbReference type="GeneID" id="98342921"/>
<protein>
    <recommendedName>
        <fullName evidence="5">Auxiliary protein of the heavy metal cation-transporting efflux system HmyCBA</fullName>
    </recommendedName>
</protein>
<keyword evidence="2" id="KW-0732">Signal</keyword>
<evidence type="ECO:0000256" key="2">
    <source>
        <dbReference type="SAM" id="SignalP"/>
    </source>
</evidence>
<keyword evidence="4" id="KW-1185">Reference proteome</keyword>
<evidence type="ECO:0000313" key="3">
    <source>
        <dbReference type="EMBL" id="PWK33858.1"/>
    </source>
</evidence>
<accession>A0A316ENK4</accession>
<name>A0A316ENK4_9BURK</name>
<evidence type="ECO:0000313" key="4">
    <source>
        <dbReference type="Proteomes" id="UP000245754"/>
    </source>
</evidence>
<reference evidence="3 4" key="1">
    <citation type="submission" date="2018-05" db="EMBL/GenBank/DDBJ databases">
        <title>Genomic Encyclopedia of Type Strains, Phase IV (KMG-V): Genome sequencing to study the core and pangenomes of soil and plant-associated prokaryotes.</title>
        <authorList>
            <person name="Whitman W."/>
        </authorList>
    </citation>
    <scope>NUCLEOTIDE SEQUENCE [LARGE SCALE GENOMIC DNA]</scope>
    <source>
        <strain evidence="3 4">SLV-132</strain>
    </source>
</reference>
<dbReference type="AlphaFoldDB" id="A0A316ENK4"/>
<dbReference type="RefSeq" id="WP_109583943.1">
    <property type="nucleotide sequence ID" value="NZ_CAJPUX010000005.1"/>
</dbReference>
<proteinExistence type="predicted"/>
<sequence>MRFVVYLLAALCLSALSFSAAANVRADAPAGEAVMQVAAQSVAQAVAQSDAVAATGFFDDGDAAEQVILPGDDPLEVDDIFVDNGPPPGYCNIWSADLLDPLDLLDEIEESSALFVLPPVPPVEFSIATYVAPSGGRAPRRPASLLRPPDPAV</sequence>
<comment type="caution">
    <text evidence="3">The sequence shown here is derived from an EMBL/GenBank/DDBJ whole genome shotgun (WGS) entry which is preliminary data.</text>
</comment>
<feature type="chain" id="PRO_5016255588" description="Auxiliary protein of the heavy metal cation-transporting efflux system HmyCBA" evidence="2">
    <location>
        <begin position="23"/>
        <end position="153"/>
    </location>
</feature>
<evidence type="ECO:0000256" key="1">
    <source>
        <dbReference type="SAM" id="MobiDB-lite"/>
    </source>
</evidence>
<dbReference type="Proteomes" id="UP000245754">
    <property type="component" value="Unassembled WGS sequence"/>
</dbReference>
<dbReference type="EMBL" id="QGGT01000003">
    <property type="protein sequence ID" value="PWK33858.1"/>
    <property type="molecule type" value="Genomic_DNA"/>
</dbReference>
<evidence type="ECO:0008006" key="5">
    <source>
        <dbReference type="Google" id="ProtNLM"/>
    </source>
</evidence>
<organism evidence="3 4">
    <name type="scientific">Cupriavidus plantarum</name>
    <dbReference type="NCBI Taxonomy" id="942865"/>
    <lineage>
        <taxon>Bacteria</taxon>
        <taxon>Pseudomonadati</taxon>
        <taxon>Pseudomonadota</taxon>
        <taxon>Betaproteobacteria</taxon>
        <taxon>Burkholderiales</taxon>
        <taxon>Burkholderiaceae</taxon>
        <taxon>Cupriavidus</taxon>
    </lineage>
</organism>
<feature type="signal peptide" evidence="2">
    <location>
        <begin position="1"/>
        <end position="22"/>
    </location>
</feature>
<feature type="region of interest" description="Disordered" evidence="1">
    <location>
        <begin position="134"/>
        <end position="153"/>
    </location>
</feature>
<gene>
    <name evidence="3" type="ORF">C7419_103177</name>
</gene>